<dbReference type="InterPro" id="IPR013106">
    <property type="entry name" value="Ig_V-set"/>
</dbReference>
<dbReference type="GO" id="GO:0005886">
    <property type="term" value="C:plasma membrane"/>
    <property type="evidence" value="ECO:0007669"/>
    <property type="project" value="TreeGrafter"/>
</dbReference>
<dbReference type="PANTHER" id="PTHR11860">
    <property type="entry name" value="POLYMERIC-IMMUNOGLOBULIN RECEPTOR"/>
    <property type="match status" value="1"/>
</dbReference>
<feature type="domain" description="Immunoglobulin" evidence="5">
    <location>
        <begin position="265"/>
        <end position="359"/>
    </location>
</feature>
<evidence type="ECO:0000256" key="4">
    <source>
        <dbReference type="SAM" id="Phobius"/>
    </source>
</evidence>
<dbReference type="SMART" id="SM00409">
    <property type="entry name" value="IG"/>
    <property type="match status" value="4"/>
</dbReference>
<dbReference type="Gene3D" id="2.60.40.10">
    <property type="entry name" value="Immunoglobulins"/>
    <property type="match status" value="4"/>
</dbReference>
<dbReference type="Pfam" id="PF07686">
    <property type="entry name" value="V-set"/>
    <property type="match status" value="2"/>
</dbReference>
<dbReference type="EMBL" id="JAHHUM010001451">
    <property type="protein sequence ID" value="KAK5612094.1"/>
    <property type="molecule type" value="Genomic_DNA"/>
</dbReference>
<dbReference type="PANTHER" id="PTHR11860:SF118">
    <property type="entry name" value="CMRF35-LIKE MOLECULE 3-RELATED"/>
    <property type="match status" value="1"/>
</dbReference>
<evidence type="ECO:0000256" key="2">
    <source>
        <dbReference type="ARBA" id="ARBA00022692"/>
    </source>
</evidence>
<keyword evidence="4" id="KW-1133">Transmembrane helix</keyword>
<comment type="subcellular location">
    <subcellularLocation>
        <location evidence="1">Membrane</location>
    </subcellularLocation>
</comment>
<feature type="domain" description="Immunoglobulin" evidence="5">
    <location>
        <begin position="59"/>
        <end position="157"/>
    </location>
</feature>
<gene>
    <name evidence="6" type="ORF">CRENBAI_000762</name>
</gene>
<keyword evidence="3 4" id="KW-0472">Membrane</keyword>
<dbReference type="InterPro" id="IPR003599">
    <property type="entry name" value="Ig_sub"/>
</dbReference>
<dbReference type="InterPro" id="IPR050671">
    <property type="entry name" value="CD300_family_receptors"/>
</dbReference>
<evidence type="ECO:0000313" key="7">
    <source>
        <dbReference type="Proteomes" id="UP001311232"/>
    </source>
</evidence>
<evidence type="ECO:0000313" key="6">
    <source>
        <dbReference type="EMBL" id="KAK5612094.1"/>
    </source>
</evidence>
<dbReference type="InterPro" id="IPR013783">
    <property type="entry name" value="Ig-like_fold"/>
</dbReference>
<evidence type="ECO:0000259" key="5">
    <source>
        <dbReference type="SMART" id="SM00409"/>
    </source>
</evidence>
<name>A0AAV9RSS9_9TELE</name>
<dbReference type="SUPFAM" id="SSF48726">
    <property type="entry name" value="Immunoglobulin"/>
    <property type="match status" value="4"/>
</dbReference>
<dbReference type="InterPro" id="IPR036179">
    <property type="entry name" value="Ig-like_dom_sf"/>
</dbReference>
<proteinExistence type="predicted"/>
<evidence type="ECO:0000256" key="1">
    <source>
        <dbReference type="ARBA" id="ARBA00004370"/>
    </source>
</evidence>
<comment type="caution">
    <text evidence="6">The sequence shown here is derived from an EMBL/GenBank/DDBJ whole genome shotgun (WGS) entry which is preliminary data.</text>
</comment>
<dbReference type="GO" id="GO:0004888">
    <property type="term" value="F:transmembrane signaling receptor activity"/>
    <property type="evidence" value="ECO:0007669"/>
    <property type="project" value="TreeGrafter"/>
</dbReference>
<protein>
    <recommendedName>
        <fullName evidence="5">Immunoglobulin domain-containing protein</fullName>
    </recommendedName>
</protein>
<feature type="domain" description="Immunoglobulin" evidence="5">
    <location>
        <begin position="365"/>
        <end position="459"/>
    </location>
</feature>
<evidence type="ECO:0000256" key="3">
    <source>
        <dbReference type="ARBA" id="ARBA00023136"/>
    </source>
</evidence>
<accession>A0AAV9RSS9</accession>
<keyword evidence="7" id="KW-1185">Reference proteome</keyword>
<organism evidence="6 7">
    <name type="scientific">Crenichthys baileyi</name>
    <name type="common">White River springfish</name>
    <dbReference type="NCBI Taxonomy" id="28760"/>
    <lineage>
        <taxon>Eukaryota</taxon>
        <taxon>Metazoa</taxon>
        <taxon>Chordata</taxon>
        <taxon>Craniata</taxon>
        <taxon>Vertebrata</taxon>
        <taxon>Euteleostomi</taxon>
        <taxon>Actinopterygii</taxon>
        <taxon>Neopterygii</taxon>
        <taxon>Teleostei</taxon>
        <taxon>Neoteleostei</taxon>
        <taxon>Acanthomorphata</taxon>
        <taxon>Ovalentaria</taxon>
        <taxon>Atherinomorphae</taxon>
        <taxon>Cyprinodontiformes</taxon>
        <taxon>Goodeidae</taxon>
        <taxon>Crenichthys</taxon>
    </lineage>
</organism>
<reference evidence="6 7" key="1">
    <citation type="submission" date="2021-06" db="EMBL/GenBank/DDBJ databases">
        <authorList>
            <person name="Palmer J.M."/>
        </authorList>
    </citation>
    <scope>NUCLEOTIDE SEQUENCE [LARGE SCALE GENOMIC DNA]</scope>
    <source>
        <strain evidence="6 7">MEX-2019</strain>
        <tissue evidence="6">Muscle</tissue>
    </source>
</reference>
<dbReference type="Proteomes" id="UP001311232">
    <property type="component" value="Unassembled WGS sequence"/>
</dbReference>
<sequence>MDVELEPGVEEQHCTGKEDRLMEMQNTCYPQHKGILAASSEYSVFCLPFFALCCVTNAMIHVSGYEGRGVNIVCPYDVNFDQHEKYLCRNDCKQNEDVLVKSTEGTKGRYSTSDNKEKHTFKVTISDLSSKDAGKYWCGVSRFGFDTFPTEVSLKVEKEWCCVKTTRINGIVRRPIMMSCPYPPQHQDKRKFICKGDHRDNCTDLVKGGSRFTLQDDVSSSSFLVMITKLEEGDAGTYWCGSDSKWSPGNYTKIELTVEWCCAKTNDIQGSVGYPLHFHCPYSPQRLHNRKFLCKGHQRSNCTDVLLSQSRFSLQDDESSSSFLVMITKLEEGDAGTYWCGSYSKWGAGNYTKIELSLEWCCVKTEKIRGIVGHSIALSCPYPPHHWNSKKFICKGEHKNTCTDVLLNQSRFTLQDNVSSSSFLVKITKLEEDDAGTYWCGSDSMWSAGNYTKIELLVGASPLKMVVYIVPAVLLVLLVAMFIAYKSKSKGARARKDKRRRKLEALEMNCVKPEDSVYKSSSHNDEAEDVQEQLYENLITNDIRSVYM</sequence>
<keyword evidence="2 4" id="KW-0812">Transmembrane</keyword>
<feature type="domain" description="Immunoglobulin" evidence="5">
    <location>
        <begin position="165"/>
        <end position="259"/>
    </location>
</feature>
<feature type="transmembrane region" description="Helical" evidence="4">
    <location>
        <begin position="465"/>
        <end position="485"/>
    </location>
</feature>
<dbReference type="AlphaFoldDB" id="A0AAV9RSS9"/>